<sequence length="150" mass="16342">MPQYPNQIDCVWTASDRDGHVGAFIAAGAGPLPAAAFDSGRISVADIEEHLCRLPVISPWHLLVGVPRPDGYVALCERGLFVYDWTDVHRSLSAATRMYQPVAVPALPLHLDQLPADLHNIASALRLRTVCFDETAALDIRSLLTCVEAE</sequence>
<reference evidence="1" key="1">
    <citation type="submission" date="2020-05" db="EMBL/GenBank/DDBJ databases">
        <title>Nod-independent and nitrogen-fixing Bradyrhizobium aeschynomene sp. nov. isolated from nodules of Aeschynomene indica.</title>
        <authorList>
            <person name="Zhang Z."/>
        </authorList>
    </citation>
    <scope>NUCLEOTIDE SEQUENCE</scope>
    <source>
        <strain evidence="1">83012</strain>
    </source>
</reference>
<evidence type="ECO:0000313" key="2">
    <source>
        <dbReference type="Proteomes" id="UP000886476"/>
    </source>
</evidence>
<gene>
    <name evidence="1" type="ORF">HL667_03420</name>
</gene>
<protein>
    <submittedName>
        <fullName evidence="1">Uncharacterized protein</fullName>
    </submittedName>
</protein>
<dbReference type="Proteomes" id="UP000886476">
    <property type="component" value="Unassembled WGS sequence"/>
</dbReference>
<accession>A0ABX2C6Z8</accession>
<dbReference type="RefSeq" id="WP_172108978.1">
    <property type="nucleotide sequence ID" value="NZ_JABFDN010000001.1"/>
</dbReference>
<comment type="caution">
    <text evidence="1">The sequence shown here is derived from an EMBL/GenBank/DDBJ whole genome shotgun (WGS) entry which is preliminary data.</text>
</comment>
<evidence type="ECO:0000313" key="1">
    <source>
        <dbReference type="EMBL" id="NPU64041.1"/>
    </source>
</evidence>
<name>A0ABX2C6Z8_9BRAD</name>
<organism evidence="1 2">
    <name type="scientific">Bradyrhizobium aeschynomenes</name>
    <dbReference type="NCBI Taxonomy" id="2734909"/>
    <lineage>
        <taxon>Bacteria</taxon>
        <taxon>Pseudomonadati</taxon>
        <taxon>Pseudomonadota</taxon>
        <taxon>Alphaproteobacteria</taxon>
        <taxon>Hyphomicrobiales</taxon>
        <taxon>Nitrobacteraceae</taxon>
        <taxon>Bradyrhizobium</taxon>
    </lineage>
</organism>
<keyword evidence="2" id="KW-1185">Reference proteome</keyword>
<dbReference type="EMBL" id="JABFDN010000001">
    <property type="protein sequence ID" value="NPU64041.1"/>
    <property type="molecule type" value="Genomic_DNA"/>
</dbReference>
<proteinExistence type="predicted"/>